<gene>
    <name evidence="2" type="ORF">RVR_8884</name>
</gene>
<reference evidence="2 3" key="4">
    <citation type="journal article" date="2020" name="Sci. Rep.">
        <title>beta-carboline chemical signals induce reveromycin production through a LuxR family regulator in Streptomyces sp. SN-593.</title>
        <authorList>
            <person name="Panthee S."/>
            <person name="Kito N."/>
            <person name="Hayashi T."/>
            <person name="Shimizu T."/>
            <person name="Ishikawa J."/>
            <person name="Hamamoto H."/>
            <person name="Osada H."/>
            <person name="Takahashi S."/>
        </authorList>
    </citation>
    <scope>NUCLEOTIDE SEQUENCE [LARGE SCALE GENOMIC DNA]</scope>
    <source>
        <strain evidence="2 3">SN-593</strain>
    </source>
</reference>
<keyword evidence="3" id="KW-1185">Reference proteome</keyword>
<evidence type="ECO:0000313" key="2">
    <source>
        <dbReference type="EMBL" id="BBB01455.1"/>
    </source>
</evidence>
<accession>A0A7U3VS45</accession>
<evidence type="ECO:0000313" key="3">
    <source>
        <dbReference type="Proteomes" id="UP000595703"/>
    </source>
</evidence>
<proteinExistence type="predicted"/>
<dbReference type="SUPFAM" id="SSF54909">
    <property type="entry name" value="Dimeric alpha+beta barrel"/>
    <property type="match status" value="2"/>
</dbReference>
<organism evidence="2 3">
    <name type="scientific">Actinacidiphila reveromycinica</name>
    <dbReference type="NCBI Taxonomy" id="659352"/>
    <lineage>
        <taxon>Bacteria</taxon>
        <taxon>Bacillati</taxon>
        <taxon>Actinomycetota</taxon>
        <taxon>Actinomycetes</taxon>
        <taxon>Kitasatosporales</taxon>
        <taxon>Streptomycetaceae</taxon>
        <taxon>Actinacidiphila</taxon>
    </lineage>
</organism>
<dbReference type="Proteomes" id="UP000595703">
    <property type="component" value="Chromosome"/>
</dbReference>
<dbReference type="RefSeq" id="WP_202237341.1">
    <property type="nucleotide sequence ID" value="NZ_AP018365.1"/>
</dbReference>
<evidence type="ECO:0000259" key="1">
    <source>
        <dbReference type="PROSITE" id="PS51725"/>
    </source>
</evidence>
<reference evidence="2 3" key="3">
    <citation type="journal article" date="2011" name="Nat. Chem. Biol.">
        <title>Reveromycin A biosynthesis uses RevG and RevJ for stereospecific spiroacetal formation.</title>
        <authorList>
            <person name="Takahashi S."/>
            <person name="Toyoda A."/>
            <person name="Sekiyama Y."/>
            <person name="Takagi H."/>
            <person name="Nogawa T."/>
            <person name="Uramoto M."/>
            <person name="Suzuki R."/>
            <person name="Koshino H."/>
            <person name="Kumano T."/>
            <person name="Panthee S."/>
            <person name="Dairi T."/>
            <person name="Ishikawa J."/>
            <person name="Ikeda H."/>
            <person name="Sakaki Y."/>
            <person name="Osada H."/>
        </authorList>
    </citation>
    <scope>NUCLEOTIDE SEQUENCE [LARGE SCALE GENOMIC DNA]</scope>
    <source>
        <strain evidence="2 3">SN-593</strain>
    </source>
</reference>
<keyword evidence="2" id="KW-0560">Oxidoreductase</keyword>
<dbReference type="PROSITE" id="PS51725">
    <property type="entry name" value="ABM"/>
    <property type="match status" value="1"/>
</dbReference>
<dbReference type="Pfam" id="PF03992">
    <property type="entry name" value="ABM"/>
    <property type="match status" value="1"/>
</dbReference>
<dbReference type="InterPro" id="IPR011008">
    <property type="entry name" value="Dimeric_a/b-barrel"/>
</dbReference>
<reference evidence="2 3" key="2">
    <citation type="journal article" date="2011" name="J. Antibiot.">
        <title>Furaquinocins I and J: novel polyketide isoprenoid hybrid compounds from Streptomyces reveromyceticus SN-593.</title>
        <authorList>
            <person name="Panthee S."/>
            <person name="Takahashi S."/>
            <person name="Takagi H."/>
            <person name="Nogawa T."/>
            <person name="Oowada E."/>
            <person name="Uramoto M."/>
            <person name="Osada H."/>
        </authorList>
    </citation>
    <scope>NUCLEOTIDE SEQUENCE [LARGE SCALE GENOMIC DNA]</scope>
    <source>
        <strain evidence="2 3">SN-593</strain>
    </source>
</reference>
<dbReference type="InterPro" id="IPR007138">
    <property type="entry name" value="ABM_dom"/>
</dbReference>
<protein>
    <submittedName>
        <fullName evidence="2">Putative monooxygenase</fullName>
    </submittedName>
</protein>
<dbReference type="EMBL" id="AP018365">
    <property type="protein sequence ID" value="BBB01455.1"/>
    <property type="molecule type" value="Genomic_DNA"/>
</dbReference>
<dbReference type="GO" id="GO:0004497">
    <property type="term" value="F:monooxygenase activity"/>
    <property type="evidence" value="ECO:0007669"/>
    <property type="project" value="UniProtKB-KW"/>
</dbReference>
<dbReference type="AlphaFoldDB" id="A0A7U3VS45"/>
<feature type="domain" description="ABM" evidence="1">
    <location>
        <begin position="122"/>
        <end position="218"/>
    </location>
</feature>
<dbReference type="Gene3D" id="3.30.70.100">
    <property type="match status" value="2"/>
</dbReference>
<keyword evidence="2" id="KW-0503">Monooxygenase</keyword>
<name>A0A7U3VS45_9ACTN</name>
<sequence>MPFLSPDDGYLTVLNLFRTETRQGQDRLLDVMRDIIDNADYPGWISSTLHSGQDAHGTANYIQWRSLEDLKARYAGEGFQHHTVPLFNELATSIRLLQTEVVASRLHPDLERVEVSAEDDAYTVIVVFDVDPVDQKDLVDTLAQPEEWVLTHRGHRSHTILRGLDGETVVNYAQWDSKEAYDAFHRLPEENRPASVRRGREHVRSLVTARDANTYTVVHSRSATG</sequence>
<dbReference type="KEGG" id="arev:RVR_8884"/>
<reference evidence="2 3" key="1">
    <citation type="journal article" date="2010" name="J. Bacteriol.">
        <title>Biochemical characterization of a novel indole prenyltransferase from Streptomyces sp. SN-593.</title>
        <authorList>
            <person name="Takahashi S."/>
            <person name="Takagi H."/>
            <person name="Toyoda A."/>
            <person name="Uramoto M."/>
            <person name="Nogawa T."/>
            <person name="Ueki M."/>
            <person name="Sakaki Y."/>
            <person name="Osada H."/>
        </authorList>
    </citation>
    <scope>NUCLEOTIDE SEQUENCE [LARGE SCALE GENOMIC DNA]</scope>
    <source>
        <strain evidence="2 3">SN-593</strain>
    </source>
</reference>